<dbReference type="EMBL" id="FOHN01000037">
    <property type="protein sequence ID" value="SET61582.1"/>
    <property type="molecule type" value="Genomic_DNA"/>
</dbReference>
<keyword evidence="5 12" id="KW-0132">Cell division</keyword>
<dbReference type="PIRSF" id="PIRSF003095">
    <property type="entry name" value="Trigger_factor"/>
    <property type="match status" value="1"/>
</dbReference>
<keyword evidence="15" id="KW-0175">Coiled coil</keyword>
<dbReference type="GO" id="GO:0051301">
    <property type="term" value="P:cell division"/>
    <property type="evidence" value="ECO:0007669"/>
    <property type="project" value="UniProtKB-KW"/>
</dbReference>
<evidence type="ECO:0000256" key="13">
    <source>
        <dbReference type="PROSITE-ProRule" id="PRU00277"/>
    </source>
</evidence>
<dbReference type="GO" id="GO:0044183">
    <property type="term" value="F:protein folding chaperone"/>
    <property type="evidence" value="ECO:0007669"/>
    <property type="project" value="TreeGrafter"/>
</dbReference>
<gene>
    <name evidence="12" type="primary">tig</name>
    <name evidence="17" type="ORF">SAMN04487772_13727</name>
</gene>
<dbReference type="Gene3D" id="3.30.70.1050">
    <property type="entry name" value="Trigger factor ribosome-binding domain"/>
    <property type="match status" value="1"/>
</dbReference>
<dbReference type="InterPro" id="IPR008880">
    <property type="entry name" value="Trigger_fac_C"/>
</dbReference>
<proteinExistence type="inferred from homology"/>
<evidence type="ECO:0000259" key="16">
    <source>
        <dbReference type="PROSITE" id="PS50059"/>
    </source>
</evidence>
<keyword evidence="8 12" id="KW-0413">Isomerase</keyword>
<dbReference type="InterPro" id="IPR027304">
    <property type="entry name" value="Trigger_fact/SurA_dom_sf"/>
</dbReference>
<dbReference type="PANTHER" id="PTHR30560:SF3">
    <property type="entry name" value="TRIGGER FACTOR-LIKE PROTEIN TIG, CHLOROPLASTIC"/>
    <property type="match status" value="1"/>
</dbReference>
<dbReference type="GO" id="GO:0015031">
    <property type="term" value="P:protein transport"/>
    <property type="evidence" value="ECO:0007669"/>
    <property type="project" value="UniProtKB-UniRule"/>
</dbReference>
<dbReference type="InterPro" id="IPR036611">
    <property type="entry name" value="Trigger_fac_ribosome-bd_sf"/>
</dbReference>
<dbReference type="Pfam" id="PF00254">
    <property type="entry name" value="FKBP_C"/>
    <property type="match status" value="1"/>
</dbReference>
<dbReference type="GO" id="GO:0043022">
    <property type="term" value="F:ribosome binding"/>
    <property type="evidence" value="ECO:0007669"/>
    <property type="project" value="TreeGrafter"/>
</dbReference>
<dbReference type="InterPro" id="IPR005215">
    <property type="entry name" value="Trig_fac"/>
</dbReference>
<feature type="coiled-coil region" evidence="15">
    <location>
        <begin position="368"/>
        <end position="406"/>
    </location>
</feature>
<evidence type="ECO:0000256" key="4">
    <source>
        <dbReference type="ARBA" id="ARBA00016902"/>
    </source>
</evidence>
<dbReference type="FunFam" id="3.10.50.40:FF:000001">
    <property type="entry name" value="Trigger factor"/>
    <property type="match status" value="1"/>
</dbReference>
<evidence type="ECO:0000256" key="6">
    <source>
        <dbReference type="ARBA" id="ARBA00023110"/>
    </source>
</evidence>
<dbReference type="PANTHER" id="PTHR30560">
    <property type="entry name" value="TRIGGER FACTOR CHAPERONE AND PEPTIDYL-PROLYL CIS/TRANS ISOMERASE"/>
    <property type="match status" value="1"/>
</dbReference>
<dbReference type="InterPro" id="IPR008881">
    <property type="entry name" value="Trigger_fac_ribosome-bd_bac"/>
</dbReference>
<dbReference type="SUPFAM" id="SSF102735">
    <property type="entry name" value="Trigger factor ribosome-binding domain"/>
    <property type="match status" value="1"/>
</dbReference>
<dbReference type="SUPFAM" id="SSF54534">
    <property type="entry name" value="FKBP-like"/>
    <property type="match status" value="1"/>
</dbReference>
<dbReference type="InterPro" id="IPR046357">
    <property type="entry name" value="PPIase_dom_sf"/>
</dbReference>
<dbReference type="Pfam" id="PF05698">
    <property type="entry name" value="Trigger_C"/>
    <property type="match status" value="1"/>
</dbReference>
<evidence type="ECO:0000313" key="17">
    <source>
        <dbReference type="EMBL" id="SET61582.1"/>
    </source>
</evidence>
<evidence type="ECO:0000256" key="2">
    <source>
        <dbReference type="ARBA" id="ARBA00005464"/>
    </source>
</evidence>
<name>A0A1I0FT24_9FIRM</name>
<protein>
    <recommendedName>
        <fullName evidence="4 12">Trigger factor</fullName>
        <shortName evidence="12">TF</shortName>
        <ecNumber evidence="3 12">5.2.1.8</ecNumber>
    </recommendedName>
    <alternativeName>
        <fullName evidence="11 12">PPIase</fullName>
    </alternativeName>
</protein>
<evidence type="ECO:0000256" key="9">
    <source>
        <dbReference type="ARBA" id="ARBA00023306"/>
    </source>
</evidence>
<dbReference type="Gene3D" id="3.10.50.40">
    <property type="match status" value="1"/>
</dbReference>
<keyword evidence="18" id="KW-1185">Reference proteome</keyword>
<dbReference type="PROSITE" id="PS50059">
    <property type="entry name" value="FKBP_PPIASE"/>
    <property type="match status" value="1"/>
</dbReference>
<dbReference type="AlphaFoldDB" id="A0A1I0FT24"/>
<dbReference type="GO" id="GO:0003755">
    <property type="term" value="F:peptidyl-prolyl cis-trans isomerase activity"/>
    <property type="evidence" value="ECO:0007669"/>
    <property type="project" value="UniProtKB-UniRule"/>
</dbReference>
<dbReference type="EC" id="5.2.1.8" evidence="3 12"/>
<dbReference type="InterPro" id="IPR001179">
    <property type="entry name" value="PPIase_FKBP_dom"/>
</dbReference>
<dbReference type="STRING" id="29364.SAMN04487772_13727"/>
<keyword evidence="6 12" id="KW-0697">Rotamase</keyword>
<evidence type="ECO:0000313" key="18">
    <source>
        <dbReference type="Proteomes" id="UP000199800"/>
    </source>
</evidence>
<dbReference type="OrthoDB" id="9767721at2"/>
<dbReference type="Proteomes" id="UP000199800">
    <property type="component" value="Unassembled WGS sequence"/>
</dbReference>
<comment type="function">
    <text evidence="10 12">Involved in protein export. Acts as a chaperone by maintaining the newly synthesized protein in an open conformation. Functions as a peptidyl-prolyl cis-trans isomerase.</text>
</comment>
<dbReference type="GO" id="GO:0043335">
    <property type="term" value="P:protein unfolding"/>
    <property type="evidence" value="ECO:0007669"/>
    <property type="project" value="TreeGrafter"/>
</dbReference>
<evidence type="ECO:0000256" key="3">
    <source>
        <dbReference type="ARBA" id="ARBA00013194"/>
    </source>
</evidence>
<evidence type="ECO:0000256" key="5">
    <source>
        <dbReference type="ARBA" id="ARBA00022618"/>
    </source>
</evidence>
<dbReference type="RefSeq" id="WP_092479005.1">
    <property type="nucleotide sequence ID" value="NZ_FOHN01000037.1"/>
</dbReference>
<evidence type="ECO:0000256" key="15">
    <source>
        <dbReference type="SAM" id="Coils"/>
    </source>
</evidence>
<organism evidence="17 18">
    <name type="scientific">[Clostridium] polysaccharolyticum</name>
    <dbReference type="NCBI Taxonomy" id="29364"/>
    <lineage>
        <taxon>Bacteria</taxon>
        <taxon>Bacillati</taxon>
        <taxon>Bacillota</taxon>
        <taxon>Clostridia</taxon>
        <taxon>Lachnospirales</taxon>
        <taxon>Lachnospiraceae</taxon>
    </lineage>
</organism>
<evidence type="ECO:0000256" key="10">
    <source>
        <dbReference type="ARBA" id="ARBA00024849"/>
    </source>
</evidence>
<feature type="domain" description="PPIase FKBP-type" evidence="16">
    <location>
        <begin position="163"/>
        <end position="248"/>
    </location>
</feature>
<keyword evidence="7 12" id="KW-0143">Chaperone</keyword>
<evidence type="ECO:0000256" key="12">
    <source>
        <dbReference type="HAMAP-Rule" id="MF_00303"/>
    </source>
</evidence>
<comment type="domain">
    <text evidence="12">Consists of 3 domains; the N-terminus binds the ribosome, the middle domain has PPIase activity, while the C-terminus has intrinsic chaperone activity on its own.</text>
</comment>
<dbReference type="GO" id="GO:0051083">
    <property type="term" value="P:'de novo' cotranslational protein folding"/>
    <property type="evidence" value="ECO:0007669"/>
    <property type="project" value="TreeGrafter"/>
</dbReference>
<dbReference type="HAMAP" id="MF_00303">
    <property type="entry name" value="Trigger_factor_Tig"/>
    <property type="match status" value="1"/>
</dbReference>
<keyword evidence="12" id="KW-0963">Cytoplasm</keyword>
<dbReference type="InterPro" id="IPR037041">
    <property type="entry name" value="Trigger_fac_C_sf"/>
</dbReference>
<comment type="catalytic activity">
    <reaction evidence="1 12 13">
        <text>[protein]-peptidylproline (omega=180) = [protein]-peptidylproline (omega=0)</text>
        <dbReference type="Rhea" id="RHEA:16237"/>
        <dbReference type="Rhea" id="RHEA-COMP:10747"/>
        <dbReference type="Rhea" id="RHEA-COMP:10748"/>
        <dbReference type="ChEBI" id="CHEBI:83833"/>
        <dbReference type="ChEBI" id="CHEBI:83834"/>
        <dbReference type="EC" id="5.2.1.8"/>
    </reaction>
</comment>
<dbReference type="NCBIfam" id="TIGR00115">
    <property type="entry name" value="tig"/>
    <property type="match status" value="1"/>
</dbReference>
<keyword evidence="9 12" id="KW-0131">Cell cycle</keyword>
<dbReference type="Pfam" id="PF05697">
    <property type="entry name" value="Trigger_N"/>
    <property type="match status" value="1"/>
</dbReference>
<dbReference type="GO" id="GO:0005737">
    <property type="term" value="C:cytoplasm"/>
    <property type="evidence" value="ECO:0007669"/>
    <property type="project" value="UniProtKB-SubCell"/>
</dbReference>
<evidence type="ECO:0000256" key="8">
    <source>
        <dbReference type="ARBA" id="ARBA00023235"/>
    </source>
</evidence>
<evidence type="ECO:0000256" key="1">
    <source>
        <dbReference type="ARBA" id="ARBA00000971"/>
    </source>
</evidence>
<evidence type="ECO:0000256" key="14">
    <source>
        <dbReference type="RuleBase" id="RU003914"/>
    </source>
</evidence>
<reference evidence="17 18" key="1">
    <citation type="submission" date="2016-10" db="EMBL/GenBank/DDBJ databases">
        <authorList>
            <person name="de Groot N.N."/>
        </authorList>
    </citation>
    <scope>NUCLEOTIDE SEQUENCE [LARGE SCALE GENOMIC DNA]</scope>
    <source>
        <strain evidence="17 18">DSM 1801</strain>
    </source>
</reference>
<comment type="similarity">
    <text evidence="2 12 14">Belongs to the FKBP-type PPIase family. Tig subfamily.</text>
</comment>
<sequence>MSLQVEKLEKNMVKLTIEASAEELDAAIEKAYQKNKGKISVQGFRKGKAPRAVIEKMYGTSVFFEDAANVLIPEAYDNAVKESDLEIVSQPDIHVVQIEKGKPFVFTAEVAVKPEVTLGDYKGIEVEKIEVTVSDDEVSAELDRVREQNSRTISVEDRAVENNDIAVIDFEGFVDGVAFEGGKGTDYSLVIGSHSFIDTFEEQLVGKKAGEETEVNVTFPEDYQAAELAGKAAVFKVTVKEIKVKELPELNDEFAQDVSEFETLEEYKADVKKNLEEKKYNAAMSAKEEAVVDTVIENAAMEIPEAMIETQVRQMADDFARRIQQQGLSLEQYFQFTGMDPQKFLESIRPQALKRIQSRLVLEAIVKAENIEVSEEELNKELEGMAAAYKMELDKLKELMSDKDKETMSMDIAVQKAVDVITAAAVEK</sequence>
<dbReference type="SUPFAM" id="SSF109998">
    <property type="entry name" value="Triger factor/SurA peptide-binding domain-like"/>
    <property type="match status" value="1"/>
</dbReference>
<dbReference type="Gene3D" id="1.10.3120.10">
    <property type="entry name" value="Trigger factor, C-terminal domain"/>
    <property type="match status" value="1"/>
</dbReference>
<evidence type="ECO:0000256" key="7">
    <source>
        <dbReference type="ARBA" id="ARBA00023186"/>
    </source>
</evidence>
<accession>A0A1I0FT24</accession>
<comment type="subcellular location">
    <subcellularLocation>
        <location evidence="12">Cytoplasm</location>
    </subcellularLocation>
    <text evidence="12">About half TF is bound to the ribosome near the polypeptide exit tunnel while the other half is free in the cytoplasm.</text>
</comment>
<evidence type="ECO:0000256" key="11">
    <source>
        <dbReference type="ARBA" id="ARBA00029986"/>
    </source>
</evidence>